<keyword evidence="6" id="KW-0677">Repeat</keyword>
<evidence type="ECO:0000256" key="4">
    <source>
        <dbReference type="ARBA" id="ARBA00022614"/>
    </source>
</evidence>
<comment type="similarity">
    <text evidence="8">Belongs to the polygalacturonase-inhibiting protein family.</text>
</comment>
<organism evidence="11 12">
    <name type="scientific">Ziziphus jujuba var. spinosa</name>
    <dbReference type="NCBI Taxonomy" id="714518"/>
    <lineage>
        <taxon>Eukaryota</taxon>
        <taxon>Viridiplantae</taxon>
        <taxon>Streptophyta</taxon>
        <taxon>Embryophyta</taxon>
        <taxon>Tracheophyta</taxon>
        <taxon>Spermatophyta</taxon>
        <taxon>Magnoliopsida</taxon>
        <taxon>eudicotyledons</taxon>
        <taxon>Gunneridae</taxon>
        <taxon>Pentapetalae</taxon>
        <taxon>rosids</taxon>
        <taxon>fabids</taxon>
        <taxon>Rosales</taxon>
        <taxon>Rhamnaceae</taxon>
        <taxon>Paliureae</taxon>
        <taxon>Ziziphus</taxon>
    </lineage>
</organism>
<evidence type="ECO:0000313" key="11">
    <source>
        <dbReference type="EMBL" id="KAH7515122.1"/>
    </source>
</evidence>
<comment type="caution">
    <text evidence="11">The sequence shown here is derived from an EMBL/GenBank/DDBJ whole genome shotgun (WGS) entry which is preliminary data.</text>
</comment>
<keyword evidence="5" id="KW-0732">Signal</keyword>
<evidence type="ECO:0000256" key="2">
    <source>
        <dbReference type="ARBA" id="ARBA00004370"/>
    </source>
</evidence>
<evidence type="ECO:0000256" key="9">
    <source>
        <dbReference type="SAM" id="Phobius"/>
    </source>
</evidence>
<dbReference type="Pfam" id="PF08263">
    <property type="entry name" value="LRRNT_2"/>
    <property type="match status" value="1"/>
</dbReference>
<gene>
    <name evidence="11" type="ORF">FEM48_Zijuj11G0162500</name>
</gene>
<dbReference type="FunFam" id="3.80.10.10:FF:000400">
    <property type="entry name" value="Nuclear pore complex protein NUP107"/>
    <property type="match status" value="1"/>
</dbReference>
<protein>
    <recommendedName>
        <fullName evidence="10">Leucine-rich repeat-containing N-terminal plant-type domain-containing protein</fullName>
    </recommendedName>
</protein>
<dbReference type="Pfam" id="PF00560">
    <property type="entry name" value="LRR_1"/>
    <property type="match status" value="3"/>
</dbReference>
<keyword evidence="3" id="KW-0964">Secreted</keyword>
<comment type="subcellular location">
    <subcellularLocation>
        <location evidence="2">Membrane</location>
    </subcellularLocation>
    <subcellularLocation>
        <location evidence="1">Secreted</location>
        <location evidence="1">Cell wall</location>
    </subcellularLocation>
</comment>
<evidence type="ECO:0000256" key="6">
    <source>
        <dbReference type="ARBA" id="ARBA00022737"/>
    </source>
</evidence>
<dbReference type="InterPro" id="IPR032675">
    <property type="entry name" value="LRR_dom_sf"/>
</dbReference>
<keyword evidence="3" id="KW-0134">Cell wall</keyword>
<name>A0A978UJZ1_ZIZJJ</name>
<dbReference type="InterPro" id="IPR013210">
    <property type="entry name" value="LRR_N_plant-typ"/>
</dbReference>
<dbReference type="AlphaFoldDB" id="A0A978UJZ1"/>
<feature type="transmembrane region" description="Helical" evidence="9">
    <location>
        <begin position="49"/>
        <end position="68"/>
    </location>
</feature>
<feature type="domain" description="Leucine-rich repeat-containing N-terminal plant-type" evidence="10">
    <location>
        <begin position="77"/>
        <end position="114"/>
    </location>
</feature>
<dbReference type="PANTHER" id="PTHR47988">
    <property type="entry name" value="SOMATIC EMBRYOGENESIS RECEPTOR KINASE 1"/>
    <property type="match status" value="1"/>
</dbReference>
<dbReference type="Gene3D" id="3.80.10.10">
    <property type="entry name" value="Ribonuclease Inhibitor"/>
    <property type="match status" value="1"/>
</dbReference>
<dbReference type="Proteomes" id="UP000813462">
    <property type="component" value="Unassembled WGS sequence"/>
</dbReference>
<feature type="transmembrane region" description="Helical" evidence="9">
    <location>
        <begin position="20"/>
        <end position="37"/>
    </location>
</feature>
<evidence type="ECO:0000256" key="1">
    <source>
        <dbReference type="ARBA" id="ARBA00004191"/>
    </source>
</evidence>
<dbReference type="InterPro" id="IPR001611">
    <property type="entry name" value="Leu-rich_rpt"/>
</dbReference>
<evidence type="ECO:0000313" key="12">
    <source>
        <dbReference type="Proteomes" id="UP000813462"/>
    </source>
</evidence>
<proteinExistence type="inferred from homology"/>
<keyword evidence="9" id="KW-0812">Transmembrane</keyword>
<keyword evidence="4" id="KW-0433">Leucine-rich repeat</keyword>
<evidence type="ECO:0000256" key="5">
    <source>
        <dbReference type="ARBA" id="ARBA00022729"/>
    </source>
</evidence>
<reference evidence="11" key="1">
    <citation type="journal article" date="2021" name="Front. Plant Sci.">
        <title>Chromosome-Scale Genome Assembly for Chinese Sour Jujube and Insights Into Its Genome Evolution and Domestication Signature.</title>
        <authorList>
            <person name="Shen L.-Y."/>
            <person name="Luo H."/>
            <person name="Wang X.-L."/>
            <person name="Wang X.-M."/>
            <person name="Qiu X.-J."/>
            <person name="Liu H."/>
            <person name="Zhou S.-S."/>
            <person name="Jia K.-H."/>
            <person name="Nie S."/>
            <person name="Bao Y.-T."/>
            <person name="Zhang R.-G."/>
            <person name="Yun Q.-Z."/>
            <person name="Chai Y.-H."/>
            <person name="Lu J.-Y."/>
            <person name="Li Y."/>
            <person name="Zhao S.-W."/>
            <person name="Mao J.-F."/>
            <person name="Jia S.-G."/>
            <person name="Mao Y.-M."/>
        </authorList>
    </citation>
    <scope>NUCLEOTIDE SEQUENCE</scope>
    <source>
        <strain evidence="11">AT0</strain>
        <tissue evidence="11">Leaf</tissue>
    </source>
</reference>
<keyword evidence="7 9" id="KW-0472">Membrane</keyword>
<sequence length="281" mass="31784">MDIISISSSLFISKTLSSNFHTIPTFFFVLVVLLLPFDKHILMEMRWRNICVQGAMLGLLLLCFSLLVSAQTLDPLEVSALKAIRRKLKDPYKNLWNWKKKDPCENEWTGVICTEDDDQDAYLHVQELRLLNLNLSGKLSPRIGNLPYLTILLLNGNQISGPLPEELGYLPKLVMFQVDQNHISGSIPKSFSKLKKVQHFHFNNNSLSGQIPSELSEIPEIIHILLDNNNLSGYLPPELGQIEKLRILYVTCASLLQLDNNNFGGSIIPDSYATMPKLVKL</sequence>
<keyword evidence="9" id="KW-1133">Transmembrane helix</keyword>
<dbReference type="GO" id="GO:0016020">
    <property type="term" value="C:membrane"/>
    <property type="evidence" value="ECO:0007669"/>
    <property type="project" value="UniProtKB-SubCell"/>
</dbReference>
<evidence type="ECO:0000256" key="8">
    <source>
        <dbReference type="ARBA" id="ARBA00038043"/>
    </source>
</evidence>
<evidence type="ECO:0000256" key="7">
    <source>
        <dbReference type="ARBA" id="ARBA00023136"/>
    </source>
</evidence>
<dbReference type="SUPFAM" id="SSF52058">
    <property type="entry name" value="L domain-like"/>
    <property type="match status" value="1"/>
</dbReference>
<accession>A0A978UJZ1</accession>
<evidence type="ECO:0000259" key="10">
    <source>
        <dbReference type="Pfam" id="PF08263"/>
    </source>
</evidence>
<dbReference type="EMBL" id="JAEACU010000011">
    <property type="protein sequence ID" value="KAH7515122.1"/>
    <property type="molecule type" value="Genomic_DNA"/>
</dbReference>
<evidence type="ECO:0000256" key="3">
    <source>
        <dbReference type="ARBA" id="ARBA00022512"/>
    </source>
</evidence>